<evidence type="ECO:0000313" key="5">
    <source>
        <dbReference type="Proteomes" id="UP000663937"/>
    </source>
</evidence>
<reference evidence="4" key="1">
    <citation type="submission" date="2021-03" db="EMBL/GenBank/DDBJ databases">
        <title>Pengzhenrongella sicca gen. nov., sp. nov., a new member of suborder Micrococcineae isolated from High-Arctic tundra soil.</title>
        <authorList>
            <person name="Peng F."/>
        </authorList>
    </citation>
    <scope>NUCLEOTIDE SEQUENCE</scope>
    <source>
        <strain evidence="4">LRZ-2</strain>
    </source>
</reference>
<dbReference type="RefSeq" id="WP_227424601.1">
    <property type="nucleotide sequence ID" value="NZ_CP071868.1"/>
</dbReference>
<dbReference type="EMBL" id="CP071868">
    <property type="protein sequence ID" value="QTE30274.1"/>
    <property type="molecule type" value="Genomic_DNA"/>
</dbReference>
<keyword evidence="5" id="KW-1185">Reference proteome</keyword>
<sequence length="279" mass="28317">MRTRRPAGPAGALAGALLLAGCVAPGPGEPAPTPRSSAASTVAPAPTRAPSPTQTPTPAPSPTADPALAPAPPPDGAPAPAPAEPVQPPEPAFAATSAPIGPELAARMAPSWRAGCPVPLEELRYLTLTHRGFGGEVVTGELVVHADAVEAVTGVFRALFEAGYPIRSMRLVDDFDADDDASMAADNTSAFNCRAVAGTSSWSEHAYGRAIDLNPVENPYVSGAGVFPPAGAPFADRPQAPGVVHPGDAVVRAFAAAGWGWGGTWRGAKDYQHFSATGR</sequence>
<dbReference type="InterPro" id="IPR039561">
    <property type="entry name" value="Peptidase_M15C"/>
</dbReference>
<gene>
    <name evidence="4" type="ORF">J4E96_04510</name>
</gene>
<feature type="signal peptide" evidence="2">
    <location>
        <begin position="1"/>
        <end position="20"/>
    </location>
</feature>
<dbReference type="Pfam" id="PF13539">
    <property type="entry name" value="Peptidase_M15_4"/>
    <property type="match status" value="1"/>
</dbReference>
<dbReference type="Proteomes" id="UP000663937">
    <property type="component" value="Chromosome"/>
</dbReference>
<protein>
    <submittedName>
        <fullName evidence="4">M15 family metallopeptidase</fullName>
    </submittedName>
</protein>
<dbReference type="GO" id="GO:0008233">
    <property type="term" value="F:peptidase activity"/>
    <property type="evidence" value="ECO:0007669"/>
    <property type="project" value="InterPro"/>
</dbReference>
<dbReference type="InterPro" id="IPR009045">
    <property type="entry name" value="Zn_M74/Hedgehog-like"/>
</dbReference>
<feature type="region of interest" description="Disordered" evidence="1">
    <location>
        <begin position="22"/>
        <end position="96"/>
    </location>
</feature>
<accession>A0A8A4ZED9</accession>
<evidence type="ECO:0000313" key="4">
    <source>
        <dbReference type="EMBL" id="QTE30274.1"/>
    </source>
</evidence>
<feature type="compositionally biased region" description="Pro residues" evidence="1">
    <location>
        <begin position="47"/>
        <end position="91"/>
    </location>
</feature>
<dbReference type="PROSITE" id="PS51257">
    <property type="entry name" value="PROKAR_LIPOPROTEIN"/>
    <property type="match status" value="1"/>
</dbReference>
<dbReference type="SUPFAM" id="SSF55166">
    <property type="entry name" value="Hedgehog/DD-peptidase"/>
    <property type="match status" value="1"/>
</dbReference>
<proteinExistence type="predicted"/>
<keyword evidence="2" id="KW-0732">Signal</keyword>
<dbReference type="KEGG" id="psic:J4E96_04510"/>
<name>A0A8A4ZED9_9MICO</name>
<feature type="domain" description="Peptidase M15C" evidence="3">
    <location>
        <begin position="198"/>
        <end position="275"/>
    </location>
</feature>
<evidence type="ECO:0000259" key="3">
    <source>
        <dbReference type="Pfam" id="PF13539"/>
    </source>
</evidence>
<evidence type="ECO:0000256" key="2">
    <source>
        <dbReference type="SAM" id="SignalP"/>
    </source>
</evidence>
<feature type="compositionally biased region" description="Low complexity" evidence="1">
    <location>
        <begin position="34"/>
        <end position="46"/>
    </location>
</feature>
<dbReference type="Gene3D" id="3.30.1380.10">
    <property type="match status" value="1"/>
</dbReference>
<evidence type="ECO:0000256" key="1">
    <source>
        <dbReference type="SAM" id="MobiDB-lite"/>
    </source>
</evidence>
<organism evidence="4 5">
    <name type="scientific">Pengzhenrongella sicca</name>
    <dbReference type="NCBI Taxonomy" id="2819238"/>
    <lineage>
        <taxon>Bacteria</taxon>
        <taxon>Bacillati</taxon>
        <taxon>Actinomycetota</taxon>
        <taxon>Actinomycetes</taxon>
        <taxon>Micrococcales</taxon>
        <taxon>Pengzhenrongella</taxon>
    </lineage>
</organism>
<feature type="chain" id="PRO_5038357584" evidence="2">
    <location>
        <begin position="21"/>
        <end position="279"/>
    </location>
</feature>
<dbReference type="AlphaFoldDB" id="A0A8A4ZED9"/>